<evidence type="ECO:0000256" key="4">
    <source>
        <dbReference type="ARBA" id="ARBA00022692"/>
    </source>
</evidence>
<feature type="domain" description="TonB-dependent receptor-like beta-barrel" evidence="11">
    <location>
        <begin position="486"/>
        <end position="894"/>
    </location>
</feature>
<feature type="chain" id="PRO_5020525201" evidence="10">
    <location>
        <begin position="22"/>
        <end position="927"/>
    </location>
</feature>
<sequence>MDKVKHALLIATGLYSGIASASSTVTGTLTHNGLPISGATVSIADATTQTQADGQFLLNVAQPGSLTLHWSHPQYVSSTQSVTAIEGQMVNVGALSLTEMPERIQVLGNITRGEASSLLLQKQAKSIKNWVSADGIGKLPDRNAAEAVARIPGVSIERDQGEGRFVAIRGLPSQWNSATINGDRLPTAEEETTSRATAFDFFPSELIEYVEVSKALTPDMEGDAIGGSVNFITKNAPTERMLSVSAGYGDAEQAQDNAYNVNLLFGDRIGDRFGYLINGTVWERGWGTDNYEPRRGGDSKGIKRLELRDYTGERTTYGVNVSAEYELDGSSVYARYLYGTLEDDERHFKHRYRFDKDRVELQHIHNELITEMHSAEIGGDWEFGDGLLDWKLATYVNEFRYGDVPNGQDNSYFVARFDQTDVGYQGLGCSDASFGCADNLAYNTIDGGSDPWDAISTHLPSDFAMVPSQTKLKYIELYKIHVEEKDKLVAQLNYRQPLSDQLELKLGLKYRDKERRARYADEFYTWDESKGPTPTLADFALIDQPGRSDFLDQLDIDYSTQFSQVVPLDVIADFWTQNRDNFVLDTDESISINLGRGLGRNFDLNETHQSVYGMLTYEGWDNWIVLGGVRATRTDTEVHGYAYQADTQTLSRATGNKDYWSILPSLHLTYQFSDDTNFRLALTRSFARPDFGQISPGTTYSEADNELVGGNPDLDPTYANNIDLLFEHFFDEVGVFAAGVFYKDIQDPIFTSTRKGEYLGQTGVTIMRPDNGDDAWLAGMELTYNSSFEFLSPALSHFGFMTNATITDSQMTIPERDKKVNIPRQADLLYNASLYFDNKTASVRLAYNFKDEYIEEHGSSDATDRYYGEYASLDFSATYQINDAILLYLEANNLTDEPLHYYLGDEDRPLQVEYYGAKAMVGFKGNF</sequence>
<dbReference type="RefSeq" id="WP_136862435.1">
    <property type="nucleotide sequence ID" value="NZ_SWCJ01000003.1"/>
</dbReference>
<dbReference type="Pfam" id="PF13620">
    <property type="entry name" value="CarboxypepD_reg"/>
    <property type="match status" value="1"/>
</dbReference>
<dbReference type="InterPro" id="IPR012910">
    <property type="entry name" value="Plug_dom"/>
</dbReference>
<dbReference type="PANTHER" id="PTHR40980">
    <property type="entry name" value="PLUG DOMAIN-CONTAINING PROTEIN"/>
    <property type="match status" value="1"/>
</dbReference>
<dbReference type="Proteomes" id="UP000305675">
    <property type="component" value="Unassembled WGS sequence"/>
</dbReference>
<dbReference type="InterPro" id="IPR010104">
    <property type="entry name" value="TonB_rcpt_bac"/>
</dbReference>
<protein>
    <submittedName>
        <fullName evidence="13">TonB-dependent receptor</fullName>
    </submittedName>
</protein>
<dbReference type="PROSITE" id="PS52016">
    <property type="entry name" value="TONB_DEPENDENT_REC_3"/>
    <property type="match status" value="1"/>
</dbReference>
<dbReference type="PANTHER" id="PTHR40980:SF4">
    <property type="entry name" value="TONB-DEPENDENT RECEPTOR-LIKE BETA-BARREL DOMAIN-CONTAINING PROTEIN"/>
    <property type="match status" value="1"/>
</dbReference>
<keyword evidence="7 8" id="KW-0998">Cell outer membrane</keyword>
<organism evidence="13 14">
    <name type="scientific">Ferrimonas aestuarii</name>
    <dbReference type="NCBI Taxonomy" id="2569539"/>
    <lineage>
        <taxon>Bacteria</taxon>
        <taxon>Pseudomonadati</taxon>
        <taxon>Pseudomonadota</taxon>
        <taxon>Gammaproteobacteria</taxon>
        <taxon>Alteromonadales</taxon>
        <taxon>Ferrimonadaceae</taxon>
        <taxon>Ferrimonas</taxon>
    </lineage>
</organism>
<gene>
    <name evidence="13" type="ORF">FCL42_05715</name>
</gene>
<comment type="subcellular location">
    <subcellularLocation>
        <location evidence="1 8">Cell outer membrane</location>
        <topology evidence="1 8">Multi-pass membrane protein</topology>
    </subcellularLocation>
</comment>
<keyword evidence="3 8" id="KW-1134">Transmembrane beta strand</keyword>
<reference evidence="13 14" key="1">
    <citation type="submission" date="2019-04" db="EMBL/GenBank/DDBJ databases">
        <authorList>
            <person name="Hwang J.C."/>
        </authorList>
    </citation>
    <scope>NUCLEOTIDE SEQUENCE [LARGE SCALE GENOMIC DNA]</scope>
    <source>
        <strain evidence="13 14">IMCC35002</strain>
    </source>
</reference>
<dbReference type="Pfam" id="PF07715">
    <property type="entry name" value="Plug"/>
    <property type="match status" value="1"/>
</dbReference>
<keyword evidence="6 8" id="KW-0472">Membrane</keyword>
<keyword evidence="13" id="KW-0675">Receptor</keyword>
<accession>A0A4U1BUY0</accession>
<proteinExistence type="inferred from homology"/>
<comment type="similarity">
    <text evidence="8 9">Belongs to the TonB-dependent receptor family.</text>
</comment>
<dbReference type="InterPro" id="IPR008969">
    <property type="entry name" value="CarboxyPept-like_regulatory"/>
</dbReference>
<evidence type="ECO:0000313" key="13">
    <source>
        <dbReference type="EMBL" id="TKB56631.1"/>
    </source>
</evidence>
<dbReference type="InterPro" id="IPR037066">
    <property type="entry name" value="Plug_dom_sf"/>
</dbReference>
<evidence type="ECO:0000256" key="6">
    <source>
        <dbReference type="ARBA" id="ARBA00023136"/>
    </source>
</evidence>
<evidence type="ECO:0000259" key="11">
    <source>
        <dbReference type="Pfam" id="PF00593"/>
    </source>
</evidence>
<keyword evidence="10" id="KW-0732">Signal</keyword>
<dbReference type="SUPFAM" id="SSF56935">
    <property type="entry name" value="Porins"/>
    <property type="match status" value="1"/>
</dbReference>
<evidence type="ECO:0000256" key="8">
    <source>
        <dbReference type="PROSITE-ProRule" id="PRU01360"/>
    </source>
</evidence>
<dbReference type="NCBIfam" id="TIGR01782">
    <property type="entry name" value="TonB-Xanth-Caul"/>
    <property type="match status" value="1"/>
</dbReference>
<evidence type="ECO:0000256" key="10">
    <source>
        <dbReference type="SAM" id="SignalP"/>
    </source>
</evidence>
<dbReference type="InterPro" id="IPR039426">
    <property type="entry name" value="TonB-dep_rcpt-like"/>
</dbReference>
<dbReference type="Gene3D" id="2.60.40.1120">
    <property type="entry name" value="Carboxypeptidase-like, regulatory domain"/>
    <property type="match status" value="1"/>
</dbReference>
<keyword evidence="14" id="KW-1185">Reference proteome</keyword>
<evidence type="ECO:0000256" key="1">
    <source>
        <dbReference type="ARBA" id="ARBA00004571"/>
    </source>
</evidence>
<dbReference type="OrthoDB" id="8727862at2"/>
<comment type="caution">
    <text evidence="13">The sequence shown here is derived from an EMBL/GenBank/DDBJ whole genome shotgun (WGS) entry which is preliminary data.</text>
</comment>
<evidence type="ECO:0000256" key="3">
    <source>
        <dbReference type="ARBA" id="ARBA00022452"/>
    </source>
</evidence>
<dbReference type="InterPro" id="IPR036942">
    <property type="entry name" value="Beta-barrel_TonB_sf"/>
</dbReference>
<evidence type="ECO:0000256" key="5">
    <source>
        <dbReference type="ARBA" id="ARBA00023077"/>
    </source>
</evidence>
<dbReference type="AlphaFoldDB" id="A0A4U1BUY0"/>
<name>A0A4U1BUY0_9GAMM</name>
<evidence type="ECO:0000256" key="2">
    <source>
        <dbReference type="ARBA" id="ARBA00022448"/>
    </source>
</evidence>
<dbReference type="EMBL" id="SWCJ01000003">
    <property type="protein sequence ID" value="TKB56631.1"/>
    <property type="molecule type" value="Genomic_DNA"/>
</dbReference>
<feature type="signal peptide" evidence="10">
    <location>
        <begin position="1"/>
        <end position="21"/>
    </location>
</feature>
<feature type="domain" description="TonB-dependent receptor plug" evidence="12">
    <location>
        <begin position="125"/>
        <end position="227"/>
    </location>
</feature>
<keyword evidence="2 8" id="KW-0813">Transport</keyword>
<dbReference type="Pfam" id="PF00593">
    <property type="entry name" value="TonB_dep_Rec_b-barrel"/>
    <property type="match status" value="1"/>
</dbReference>
<evidence type="ECO:0000256" key="9">
    <source>
        <dbReference type="RuleBase" id="RU003357"/>
    </source>
</evidence>
<dbReference type="Gene3D" id="2.40.170.20">
    <property type="entry name" value="TonB-dependent receptor, beta-barrel domain"/>
    <property type="match status" value="1"/>
</dbReference>
<dbReference type="SUPFAM" id="SSF49464">
    <property type="entry name" value="Carboxypeptidase regulatory domain-like"/>
    <property type="match status" value="1"/>
</dbReference>
<evidence type="ECO:0000256" key="7">
    <source>
        <dbReference type="ARBA" id="ARBA00023237"/>
    </source>
</evidence>
<evidence type="ECO:0000259" key="12">
    <source>
        <dbReference type="Pfam" id="PF07715"/>
    </source>
</evidence>
<dbReference type="InterPro" id="IPR000531">
    <property type="entry name" value="Beta-barrel_TonB"/>
</dbReference>
<keyword evidence="5 9" id="KW-0798">TonB box</keyword>
<keyword evidence="4 8" id="KW-0812">Transmembrane</keyword>
<dbReference type="GO" id="GO:0009279">
    <property type="term" value="C:cell outer membrane"/>
    <property type="evidence" value="ECO:0007669"/>
    <property type="project" value="UniProtKB-SubCell"/>
</dbReference>
<dbReference type="Gene3D" id="2.170.130.10">
    <property type="entry name" value="TonB-dependent receptor, plug domain"/>
    <property type="match status" value="1"/>
</dbReference>
<evidence type="ECO:0000313" key="14">
    <source>
        <dbReference type="Proteomes" id="UP000305675"/>
    </source>
</evidence>